<reference evidence="2 3" key="2">
    <citation type="submission" date="2017-10" db="EMBL/GenBank/DDBJ databases">
        <title>Extensive intraspecific genome diversity in a model arbuscular mycorrhizal fungus.</title>
        <authorList>
            <person name="Chen E.C.H."/>
            <person name="Morin E."/>
            <person name="Baudet D."/>
            <person name="Noel J."/>
            <person name="Ndikumana S."/>
            <person name="Charron P."/>
            <person name="St-Onge C."/>
            <person name="Giorgi J."/>
            <person name="Grigoriev I.V."/>
            <person name="Roux C."/>
            <person name="Martin F.M."/>
            <person name="Corradi N."/>
        </authorList>
    </citation>
    <scope>NUCLEOTIDE SEQUENCE [LARGE SCALE GENOMIC DNA]</scope>
    <source>
        <strain evidence="2 3">C2</strain>
    </source>
</reference>
<proteinExistence type="predicted"/>
<keyword evidence="1" id="KW-0812">Transmembrane</keyword>
<keyword evidence="1" id="KW-0472">Membrane</keyword>
<dbReference type="VEuPathDB" id="FungiDB:FUN_001906"/>
<reference evidence="2 3" key="1">
    <citation type="submission" date="2016-04" db="EMBL/GenBank/DDBJ databases">
        <title>Genome analyses suggest a sexual origin of heterokaryosis in a supposedly ancient asexual fungus.</title>
        <authorList>
            <person name="Ropars J."/>
            <person name="Sedzielewska K."/>
            <person name="Noel J."/>
            <person name="Charron P."/>
            <person name="Farinelli L."/>
            <person name="Marton T."/>
            <person name="Kruger M."/>
            <person name="Pelin A."/>
            <person name="Brachmann A."/>
            <person name="Corradi N."/>
        </authorList>
    </citation>
    <scope>NUCLEOTIDE SEQUENCE [LARGE SCALE GENOMIC DNA]</scope>
    <source>
        <strain evidence="2 3">C2</strain>
    </source>
</reference>
<name>A0A2N1NJP1_9GLOM</name>
<evidence type="ECO:0000313" key="3">
    <source>
        <dbReference type="Proteomes" id="UP000233469"/>
    </source>
</evidence>
<dbReference type="OrthoDB" id="2303773at2759"/>
<sequence>MRILFAQLCKLYTVFFVVNATILVLGAPLNNGTSMIPLTPLQKRLTIPVCSNYHPIYVESECREWDNNYSDPSELTCSVNDGYVSGPTPVDIEVAFIVYAHDNIPIQVNSLVAFYKDNKIANYIDQNNLTAKISGYKQGERIKYCFNAGSDNIVTAYGAAQKLSLLSDPGYAEFLDIEPL</sequence>
<dbReference type="VEuPathDB" id="FungiDB:RhiirFUN_001942"/>
<dbReference type="Proteomes" id="UP000233469">
    <property type="component" value="Unassembled WGS sequence"/>
</dbReference>
<dbReference type="VEuPathDB" id="FungiDB:RhiirA1_387575"/>
<gene>
    <name evidence="2" type="ORF">RhiirC2_775280</name>
</gene>
<protein>
    <submittedName>
        <fullName evidence="2">Uncharacterized protein</fullName>
    </submittedName>
</protein>
<keyword evidence="1" id="KW-1133">Transmembrane helix</keyword>
<dbReference type="AlphaFoldDB" id="A0A2N1NJP1"/>
<dbReference type="EMBL" id="LLXL01000328">
    <property type="protein sequence ID" value="PKK74061.1"/>
    <property type="molecule type" value="Genomic_DNA"/>
</dbReference>
<accession>A0A2N1NJP1</accession>
<comment type="caution">
    <text evidence="2">The sequence shown here is derived from an EMBL/GenBank/DDBJ whole genome shotgun (WGS) entry which is preliminary data.</text>
</comment>
<feature type="transmembrane region" description="Helical" evidence="1">
    <location>
        <begin position="12"/>
        <end position="29"/>
    </location>
</feature>
<evidence type="ECO:0000256" key="1">
    <source>
        <dbReference type="SAM" id="Phobius"/>
    </source>
</evidence>
<organism evidence="2 3">
    <name type="scientific">Rhizophagus irregularis</name>
    <dbReference type="NCBI Taxonomy" id="588596"/>
    <lineage>
        <taxon>Eukaryota</taxon>
        <taxon>Fungi</taxon>
        <taxon>Fungi incertae sedis</taxon>
        <taxon>Mucoromycota</taxon>
        <taxon>Glomeromycotina</taxon>
        <taxon>Glomeromycetes</taxon>
        <taxon>Glomerales</taxon>
        <taxon>Glomeraceae</taxon>
        <taxon>Rhizophagus</taxon>
    </lineage>
</organism>
<evidence type="ECO:0000313" key="2">
    <source>
        <dbReference type="EMBL" id="PKK74061.1"/>
    </source>
</evidence>